<reference evidence="1" key="1">
    <citation type="submission" date="2022-06" db="EMBL/GenBank/DDBJ databases">
        <authorList>
            <person name="Legras J.-L."/>
            <person name="Devillers H."/>
            <person name="Grondin C."/>
        </authorList>
    </citation>
    <scope>NUCLEOTIDE SEQUENCE</scope>
    <source>
        <strain evidence="1">CLIB 1444</strain>
    </source>
</reference>
<evidence type="ECO:0000313" key="1">
    <source>
        <dbReference type="EMBL" id="CAH6720119.1"/>
    </source>
</evidence>
<sequence length="551" mass="62488">MKNLKLFGDTELVPGTVHLVDVEGNLHVKKNKGGNEKIILRPPPSSDPNDPLRWSRKKKLFQFFLLFWLGVFLAITVAWSSPSWLIISSDLDTTVARMNDAMALTFCGLGLGCVFLQPTALKLGRRFVYLFCCVLMMVGNLVGSQAKGISYIFGAFFITGFAAAPCDSLLEISSCDVFFQHERASFLSLFILALYFGNYIAPAISGYVVESLGWKWSYYLQIILFGASFVLLFLFMEDSTFRRTEDDETFEENIMEQIKSRESTKEHNNVAITDGTSDNYDEDSDYTDPSIPVRSIWQRRQIIQLTYNDTRSWLCIWYRPFFLVTLPPVVWGGLIYGAQMMWLSLIAVTQATIYQSPPYNFSPSTTGLINFSPLVGNIFGMMYGGKFVDWLSIKLSQRNNGIMEPEFRLYAMIVPTILNAIGLMTYGIANHNGAPWPISVIIGIGCLGFAMTSTGAITLTYAIDCYPKLQSESMVLMLFIRNMIGMVFTLIFSYWLAASGLKQLTWLLFMLSLLINGSFIIFIFYGKRIRRWTSETYFRVSDPNYGELFKN</sequence>
<name>A0ACA9Y574_9ASCO</name>
<organism evidence="1 2">
    <name type="scientific">[Candida] jaroonii</name>
    <dbReference type="NCBI Taxonomy" id="467808"/>
    <lineage>
        <taxon>Eukaryota</taxon>
        <taxon>Fungi</taxon>
        <taxon>Dikarya</taxon>
        <taxon>Ascomycota</taxon>
        <taxon>Saccharomycotina</taxon>
        <taxon>Pichiomycetes</taxon>
        <taxon>Debaryomycetaceae</taxon>
        <taxon>Yamadazyma</taxon>
    </lineage>
</organism>
<evidence type="ECO:0000313" key="2">
    <source>
        <dbReference type="Proteomes" id="UP001152531"/>
    </source>
</evidence>
<accession>A0ACA9Y574</accession>
<proteinExistence type="predicted"/>
<dbReference type="Proteomes" id="UP001152531">
    <property type="component" value="Unassembled WGS sequence"/>
</dbReference>
<comment type="caution">
    <text evidence="1">The sequence shown here is derived from an EMBL/GenBank/DDBJ whole genome shotgun (WGS) entry which is preliminary data.</text>
</comment>
<gene>
    <name evidence="1" type="ORF">CLIB1444_03S04830</name>
</gene>
<dbReference type="EMBL" id="CALSDN010000003">
    <property type="protein sequence ID" value="CAH6720119.1"/>
    <property type="molecule type" value="Genomic_DNA"/>
</dbReference>
<keyword evidence="2" id="KW-1185">Reference proteome</keyword>
<protein>
    <submittedName>
        <fullName evidence="1">Protein Hol1p</fullName>
    </submittedName>
</protein>